<protein>
    <submittedName>
        <fullName evidence="9 10">Uncharacterized protein LOC107422494 isoform X2</fullName>
    </submittedName>
</protein>
<proteinExistence type="predicted"/>
<feature type="region of interest" description="Disordered" evidence="6">
    <location>
        <begin position="412"/>
        <end position="431"/>
    </location>
</feature>
<dbReference type="PANTHER" id="PTHR31422:SF3">
    <property type="entry name" value="GTD-BINDING DOMAIN-CONTAINING PROTEIN"/>
    <property type="match status" value="1"/>
</dbReference>
<dbReference type="RefSeq" id="XP_060671881.1">
    <property type="nucleotide sequence ID" value="XM_060815898.1"/>
</dbReference>
<evidence type="ECO:0000313" key="10">
    <source>
        <dbReference type="RefSeq" id="XP_060671881.1"/>
    </source>
</evidence>
<evidence type="ECO:0000256" key="5">
    <source>
        <dbReference type="SAM" id="Coils"/>
    </source>
</evidence>
<evidence type="ECO:0000259" key="7">
    <source>
        <dbReference type="PROSITE" id="PS51775"/>
    </source>
</evidence>
<dbReference type="PROSITE" id="PS51775">
    <property type="entry name" value="GTD_BINDING"/>
    <property type="match status" value="1"/>
</dbReference>
<feature type="domain" description="GTD-binding" evidence="7">
    <location>
        <begin position="178"/>
        <end position="276"/>
    </location>
</feature>
<feature type="region of interest" description="Disordered" evidence="6">
    <location>
        <begin position="34"/>
        <end position="77"/>
    </location>
</feature>
<keyword evidence="4" id="KW-0472">Membrane</keyword>
<evidence type="ECO:0000256" key="3">
    <source>
        <dbReference type="ARBA" id="ARBA00022989"/>
    </source>
</evidence>
<evidence type="ECO:0000256" key="1">
    <source>
        <dbReference type="ARBA" id="ARBA00004370"/>
    </source>
</evidence>
<evidence type="ECO:0000313" key="9">
    <source>
        <dbReference type="RefSeq" id="XP_048333693.1"/>
    </source>
</evidence>
<reference evidence="9 10" key="1">
    <citation type="submission" date="2025-05" db="UniProtKB">
        <authorList>
            <consortium name="RefSeq"/>
        </authorList>
    </citation>
    <scope>IDENTIFICATION</scope>
    <source>
        <tissue evidence="9 10">Seedling</tissue>
    </source>
</reference>
<feature type="coiled-coil region" evidence="5">
    <location>
        <begin position="212"/>
        <end position="278"/>
    </location>
</feature>
<keyword evidence="8" id="KW-1185">Reference proteome</keyword>
<accession>A0ABM3IQZ3</accession>
<dbReference type="PANTHER" id="PTHR31422">
    <property type="entry name" value="BNAANNG28530D PROTEIN"/>
    <property type="match status" value="1"/>
</dbReference>
<dbReference type="GeneID" id="107422494"/>
<dbReference type="InterPro" id="IPR007656">
    <property type="entry name" value="GTD-bd"/>
</dbReference>
<name>A0ABM3IQZ3_ZIZJJ</name>
<feature type="compositionally biased region" description="Basic residues" evidence="6">
    <location>
        <begin position="66"/>
        <end position="76"/>
    </location>
</feature>
<evidence type="ECO:0000256" key="2">
    <source>
        <dbReference type="ARBA" id="ARBA00022692"/>
    </source>
</evidence>
<keyword evidence="5" id="KW-0175">Coiled coil</keyword>
<feature type="region of interest" description="Disordered" evidence="6">
    <location>
        <begin position="515"/>
        <end position="535"/>
    </location>
</feature>
<comment type="subcellular location">
    <subcellularLocation>
        <location evidence="1">Membrane</location>
    </subcellularLocation>
</comment>
<evidence type="ECO:0000313" key="8">
    <source>
        <dbReference type="Proteomes" id="UP001652623"/>
    </source>
</evidence>
<dbReference type="Proteomes" id="UP001652623">
    <property type="component" value="Chromosome 3"/>
</dbReference>
<keyword evidence="3" id="KW-1133">Transmembrane helix</keyword>
<keyword evidence="2" id="KW-0812">Transmembrane</keyword>
<dbReference type="Pfam" id="PF04576">
    <property type="entry name" value="Zein-binding"/>
    <property type="match status" value="1"/>
</dbReference>
<sequence length="650" mass="73121">MHEFEHGELAGGATSSSFLEKRFRDLNARDSVARSGRDLSLGVENSASEKEGQVDLKGKGVESWRPRHGLRRRRKGVSTYNGNRLSVSSYDTLQSEAQYIPQSPSSISKLRNEVEVPVSYGDGEQAPADVSLPERVSQCLQLSDSADENRTIETDVLAVKGFRCNEQENFGFDNDEKSMIRVLEQALEEGYAARDALYLELEKERSAAATAADEAMAMILRLQEEKALIEMEARQYQRMIEEKYAYDAEEMDILKEILVRREREKHFLEKEVEEYRQMIFGNDRLDSGMHDLGAMQAQITSSYSSEEPIFILQQVSESAEKPTLKITDSSSDYGASSIETQTRTLASGKKLPVLKLDADSEPSKEGDVYAHPSFDGHVYHSSNKEVNYEFQEKSVISMEENPICDEVLRQGAGNTEGRGKTTPPFVKEHDQTGSTSLFQEFGSKTSDISNENEWDWKGEKIPSLVLDTESCVYDVHVIDEEILHNKLSADKNEQLLVSATLDVPIKCDSPTLSRVETEHDKNGSSSRVTGGLPPKVSSGGKALLTDLRRNSMSAIDYERVKIDNEVEWLRERLRIVQEGREKLNFSVGHKEREKIQLQLLEDIASQLREIRQLTEPGKAVRQASLPPPSSKVTSKKRRWRSASLGVHRSS</sequence>
<organism evidence="8 9">
    <name type="scientific">Ziziphus jujuba</name>
    <name type="common">Chinese jujube</name>
    <name type="synonym">Ziziphus sativa</name>
    <dbReference type="NCBI Taxonomy" id="326968"/>
    <lineage>
        <taxon>Eukaryota</taxon>
        <taxon>Viridiplantae</taxon>
        <taxon>Streptophyta</taxon>
        <taxon>Embryophyta</taxon>
        <taxon>Tracheophyta</taxon>
        <taxon>Spermatophyta</taxon>
        <taxon>Magnoliopsida</taxon>
        <taxon>eudicotyledons</taxon>
        <taxon>Gunneridae</taxon>
        <taxon>Pentapetalae</taxon>
        <taxon>rosids</taxon>
        <taxon>fabids</taxon>
        <taxon>Rosales</taxon>
        <taxon>Rhamnaceae</taxon>
        <taxon>Paliureae</taxon>
        <taxon>Ziziphus</taxon>
    </lineage>
</organism>
<evidence type="ECO:0000256" key="4">
    <source>
        <dbReference type="ARBA" id="ARBA00023136"/>
    </source>
</evidence>
<dbReference type="RefSeq" id="XP_048333693.1">
    <property type="nucleotide sequence ID" value="XM_048477736.1"/>
</dbReference>
<gene>
    <name evidence="9 10" type="primary">LOC107422494</name>
</gene>
<evidence type="ECO:0000256" key="6">
    <source>
        <dbReference type="SAM" id="MobiDB-lite"/>
    </source>
</evidence>
<feature type="compositionally biased region" description="Basic and acidic residues" evidence="6">
    <location>
        <begin position="47"/>
        <end position="65"/>
    </location>
</feature>
<feature type="region of interest" description="Disordered" evidence="6">
    <location>
        <begin position="615"/>
        <end position="650"/>
    </location>
</feature>